<keyword evidence="2" id="KW-0001">2Fe-2S</keyword>
<dbReference type="Gene3D" id="2.20.28.10">
    <property type="match status" value="1"/>
</dbReference>
<proteinExistence type="inferred from homology"/>
<dbReference type="Gene3D" id="3.40.30.10">
    <property type="entry name" value="Glutaredoxin"/>
    <property type="match status" value="1"/>
</dbReference>
<dbReference type="GO" id="GO:0005506">
    <property type="term" value="F:iron ion binding"/>
    <property type="evidence" value="ECO:0007669"/>
    <property type="project" value="InterPro"/>
</dbReference>
<dbReference type="AlphaFoldDB" id="A0A9D1NLS2"/>
<accession>A0A9D1NLS2</accession>
<feature type="domain" description="Rubredoxin-like" evidence="8">
    <location>
        <begin position="1"/>
        <end position="35"/>
    </location>
</feature>
<evidence type="ECO:0000256" key="3">
    <source>
        <dbReference type="ARBA" id="ARBA00022723"/>
    </source>
</evidence>
<keyword evidence="5" id="KW-0411">Iron-sulfur</keyword>
<sequence length="228" mass="25346">MKTYVCSVCGYQHHGENPPPECPVCRVPAEKFRLLEESSSADESARLAEATGLKPETIAAAEKIIAKYPQKRSATLPLLHLAQEELGYISDAAMKWIAAKLGVEPINVYEVVTFYPMFRRHPVGRRHVKVCRTLSCALRGSYKTMEALEKEFGCRRGETSADGNVTLEFVECLACCGTGPVVQVDHLLYEKVTPESVPALAEKIRASLNDPDYGKREPRFDDDAEWLG</sequence>
<dbReference type="PROSITE" id="PS50903">
    <property type="entry name" value="RUBREDOXIN_LIKE"/>
    <property type="match status" value="1"/>
</dbReference>
<dbReference type="EMBL" id="DVOG01000172">
    <property type="protein sequence ID" value="HIV04773.1"/>
    <property type="molecule type" value="Genomic_DNA"/>
</dbReference>
<keyword evidence="4" id="KW-0408">Iron</keyword>
<evidence type="ECO:0000256" key="7">
    <source>
        <dbReference type="SAM" id="MobiDB-lite"/>
    </source>
</evidence>
<reference evidence="9" key="2">
    <citation type="journal article" date="2021" name="PeerJ">
        <title>Extensive microbial diversity within the chicken gut microbiome revealed by metagenomics and culture.</title>
        <authorList>
            <person name="Gilroy R."/>
            <person name="Ravi A."/>
            <person name="Getino M."/>
            <person name="Pursley I."/>
            <person name="Horton D.L."/>
            <person name="Alikhan N.F."/>
            <person name="Baker D."/>
            <person name="Gharbi K."/>
            <person name="Hall N."/>
            <person name="Watson M."/>
            <person name="Adriaenssens E.M."/>
            <person name="Foster-Nyarko E."/>
            <person name="Jarju S."/>
            <person name="Secka A."/>
            <person name="Antonio M."/>
            <person name="Oren A."/>
            <person name="Chaudhuri R.R."/>
            <person name="La Ragione R."/>
            <person name="Hildebrand F."/>
            <person name="Pallen M.J."/>
        </authorList>
    </citation>
    <scope>NUCLEOTIDE SEQUENCE</scope>
    <source>
        <strain evidence="9">10669</strain>
    </source>
</reference>
<dbReference type="SUPFAM" id="SSF52833">
    <property type="entry name" value="Thioredoxin-like"/>
    <property type="match status" value="1"/>
</dbReference>
<keyword evidence="3" id="KW-0479">Metal-binding</keyword>
<evidence type="ECO:0000259" key="8">
    <source>
        <dbReference type="PROSITE" id="PS50903"/>
    </source>
</evidence>
<dbReference type="CDD" id="cd03064">
    <property type="entry name" value="TRX_Fd_NuoE"/>
    <property type="match status" value="1"/>
</dbReference>
<organism evidence="9 10">
    <name type="scientific">Candidatus Spyradosoma merdigallinarum</name>
    <dbReference type="NCBI Taxonomy" id="2840950"/>
    <lineage>
        <taxon>Bacteria</taxon>
        <taxon>Pseudomonadati</taxon>
        <taxon>Verrucomicrobiota</taxon>
        <taxon>Opitutia</taxon>
        <taxon>Opitutia incertae sedis</taxon>
        <taxon>Candidatus Spyradosoma</taxon>
    </lineage>
</organism>
<evidence type="ECO:0000313" key="10">
    <source>
        <dbReference type="Proteomes" id="UP000886812"/>
    </source>
</evidence>
<feature type="region of interest" description="Disordered" evidence="7">
    <location>
        <begin position="209"/>
        <end position="228"/>
    </location>
</feature>
<evidence type="ECO:0000256" key="4">
    <source>
        <dbReference type="ARBA" id="ARBA00023004"/>
    </source>
</evidence>
<dbReference type="InterPro" id="IPR042128">
    <property type="entry name" value="NuoE_dom"/>
</dbReference>
<feature type="compositionally biased region" description="Basic and acidic residues" evidence="7">
    <location>
        <begin position="212"/>
        <end position="221"/>
    </location>
</feature>
<dbReference type="PROSITE" id="PS01099">
    <property type="entry name" value="COMPLEX1_24K"/>
    <property type="match status" value="1"/>
</dbReference>
<dbReference type="InterPro" id="IPR024934">
    <property type="entry name" value="Rubredoxin-like_dom"/>
</dbReference>
<dbReference type="SUPFAM" id="SSF57802">
    <property type="entry name" value="Rubredoxin-like"/>
    <property type="match status" value="1"/>
</dbReference>
<dbReference type="PANTHER" id="PTHR10371:SF3">
    <property type="entry name" value="NADH DEHYDROGENASE [UBIQUINONE] FLAVOPROTEIN 2, MITOCHONDRIAL"/>
    <property type="match status" value="1"/>
</dbReference>
<gene>
    <name evidence="9" type="primary">nuoE</name>
    <name evidence="9" type="ORF">IAC75_06480</name>
</gene>
<evidence type="ECO:0000256" key="2">
    <source>
        <dbReference type="ARBA" id="ARBA00022714"/>
    </source>
</evidence>
<dbReference type="Gene3D" id="1.10.10.1590">
    <property type="entry name" value="NADH-quinone oxidoreductase subunit E"/>
    <property type="match status" value="1"/>
</dbReference>
<dbReference type="NCBIfam" id="TIGR01958">
    <property type="entry name" value="nuoE_fam"/>
    <property type="match status" value="1"/>
</dbReference>
<dbReference type="InterPro" id="IPR002023">
    <property type="entry name" value="NuoE-like"/>
</dbReference>
<dbReference type="Proteomes" id="UP000886812">
    <property type="component" value="Unassembled WGS sequence"/>
</dbReference>
<reference evidence="9" key="1">
    <citation type="submission" date="2020-10" db="EMBL/GenBank/DDBJ databases">
        <authorList>
            <person name="Gilroy R."/>
        </authorList>
    </citation>
    <scope>NUCLEOTIDE SEQUENCE</scope>
    <source>
        <strain evidence="9">10669</strain>
    </source>
</reference>
<dbReference type="InterPro" id="IPR048574">
    <property type="entry name" value="RUBY_RBDX"/>
</dbReference>
<comment type="cofactor">
    <cofactor evidence="6">
        <name>[2Fe-2S] cluster</name>
        <dbReference type="ChEBI" id="CHEBI:190135"/>
    </cofactor>
</comment>
<evidence type="ECO:0000256" key="6">
    <source>
        <dbReference type="ARBA" id="ARBA00034078"/>
    </source>
</evidence>
<protein>
    <submittedName>
        <fullName evidence="9">NADH-quinone oxidoreductase subunit NuoE</fullName>
    </submittedName>
</protein>
<comment type="similarity">
    <text evidence="1">Belongs to the complex I 24 kDa subunit family.</text>
</comment>
<comment type="caution">
    <text evidence="9">The sequence shown here is derived from an EMBL/GenBank/DDBJ whole genome shotgun (WGS) entry which is preliminary data.</text>
</comment>
<dbReference type="GO" id="GO:0003954">
    <property type="term" value="F:NADH dehydrogenase activity"/>
    <property type="evidence" value="ECO:0007669"/>
    <property type="project" value="TreeGrafter"/>
</dbReference>
<name>A0A9D1NLS2_9BACT</name>
<dbReference type="FunFam" id="1.10.10.1590:FF:000001">
    <property type="entry name" value="NADH-quinone oxidoreductase subunit E"/>
    <property type="match status" value="1"/>
</dbReference>
<dbReference type="PANTHER" id="PTHR10371">
    <property type="entry name" value="NADH DEHYDROGENASE UBIQUINONE FLAVOPROTEIN 2, MITOCHONDRIAL"/>
    <property type="match status" value="1"/>
</dbReference>
<dbReference type="InterPro" id="IPR041921">
    <property type="entry name" value="NuoE_N"/>
</dbReference>
<dbReference type="GO" id="GO:0051537">
    <property type="term" value="F:2 iron, 2 sulfur cluster binding"/>
    <property type="evidence" value="ECO:0007669"/>
    <property type="project" value="UniProtKB-KW"/>
</dbReference>
<dbReference type="Pfam" id="PF01257">
    <property type="entry name" value="2Fe-2S_thioredx"/>
    <property type="match status" value="1"/>
</dbReference>
<evidence type="ECO:0000256" key="5">
    <source>
        <dbReference type="ARBA" id="ARBA00023014"/>
    </source>
</evidence>
<evidence type="ECO:0000313" key="9">
    <source>
        <dbReference type="EMBL" id="HIV04773.1"/>
    </source>
</evidence>
<dbReference type="InterPro" id="IPR036249">
    <property type="entry name" value="Thioredoxin-like_sf"/>
</dbReference>
<evidence type="ECO:0000256" key="1">
    <source>
        <dbReference type="ARBA" id="ARBA00010643"/>
    </source>
</evidence>
<dbReference type="Pfam" id="PF21349">
    <property type="entry name" value="RUBY_RBDX"/>
    <property type="match status" value="1"/>
</dbReference>